<protein>
    <submittedName>
        <fullName evidence="1">Uncharacterized protein</fullName>
    </submittedName>
</protein>
<proteinExistence type="predicted"/>
<accession>A0A8S5RD13</accession>
<sequence length="29" mass="3133">MTSVGALMLIVQTYLLGNSCMLICMEPSL</sequence>
<reference evidence="1" key="1">
    <citation type="journal article" date="2021" name="Proc. Natl. Acad. Sci. U.S.A.">
        <title>A Catalog of Tens of Thousands of Viruses from Human Metagenomes Reveals Hidden Associations with Chronic Diseases.</title>
        <authorList>
            <person name="Tisza M.J."/>
            <person name="Buck C.B."/>
        </authorList>
    </citation>
    <scope>NUCLEOTIDE SEQUENCE</scope>
    <source>
        <strain evidence="1">CtPYc18</strain>
    </source>
</reference>
<name>A0A8S5RD13_9VIRU</name>
<organism evidence="1">
    <name type="scientific">virus sp. ctPYc18</name>
    <dbReference type="NCBI Taxonomy" id="2828251"/>
    <lineage>
        <taxon>Viruses</taxon>
    </lineage>
</organism>
<evidence type="ECO:0000313" key="1">
    <source>
        <dbReference type="EMBL" id="DAE29018.1"/>
    </source>
</evidence>
<dbReference type="EMBL" id="BK059092">
    <property type="protein sequence ID" value="DAE29018.1"/>
    <property type="molecule type" value="Genomic_DNA"/>
</dbReference>